<dbReference type="InterPro" id="IPR026627">
    <property type="entry name" value="NDUFB2_animal"/>
</dbReference>
<evidence type="ECO:0000256" key="3">
    <source>
        <dbReference type="ARBA" id="ARBA00005923"/>
    </source>
</evidence>
<dbReference type="PANTHER" id="PTHR15223">
    <property type="entry name" value="NADH-UBIQUINONE OXIDOREDUCTASE AGGG SUBUNIT"/>
    <property type="match status" value="1"/>
</dbReference>
<sequence length="102" mass="11761">MLGRNILSRAILLRTLKNAANNRNQIRNDSHGVWSYRVPPPLPKKATIFQAEILGGLCWWWILYHIATEPEHIYGEWPYVDPSTWTDEELGIPPDSQGPLKK</sequence>
<evidence type="ECO:0000313" key="13">
    <source>
        <dbReference type="RefSeq" id="XP_023944950.1"/>
    </source>
</evidence>
<dbReference type="RefSeq" id="XP_023944950.1">
    <property type="nucleotide sequence ID" value="XM_024089182.2"/>
</dbReference>
<evidence type="ECO:0000256" key="6">
    <source>
        <dbReference type="ARBA" id="ARBA00022660"/>
    </source>
</evidence>
<comment type="subunit">
    <text evidence="4">Complex I is composed of 45 different subunits.</text>
</comment>
<evidence type="ECO:0000256" key="7">
    <source>
        <dbReference type="ARBA" id="ARBA00022792"/>
    </source>
</evidence>
<dbReference type="GO" id="GO:0005743">
    <property type="term" value="C:mitochondrial inner membrane"/>
    <property type="evidence" value="ECO:0007669"/>
    <property type="project" value="UniProtKB-SubCell"/>
</dbReference>
<dbReference type="Pfam" id="PF14813">
    <property type="entry name" value="NADH_B2"/>
    <property type="match status" value="1"/>
</dbReference>
<keyword evidence="10" id="KW-0496">Mitochondrion</keyword>
<keyword evidence="9" id="KW-0249">Electron transport</keyword>
<evidence type="ECO:0000256" key="9">
    <source>
        <dbReference type="ARBA" id="ARBA00022982"/>
    </source>
</evidence>
<evidence type="ECO:0000256" key="2">
    <source>
        <dbReference type="ARBA" id="ARBA00004443"/>
    </source>
</evidence>
<dbReference type="PANTHER" id="PTHR15223:SF1">
    <property type="entry name" value="NADH DEHYDROGENASE [UBIQUINONE] 1 BETA SUBCOMPLEX SUBUNIT 2, MITOCHONDRIAL"/>
    <property type="match status" value="1"/>
</dbReference>
<proteinExistence type="inferred from homology"/>
<evidence type="ECO:0000313" key="12">
    <source>
        <dbReference type="Proteomes" id="UP001652582"/>
    </source>
</evidence>
<dbReference type="GO" id="GO:0032981">
    <property type="term" value="P:mitochondrial respiratory chain complex I assembly"/>
    <property type="evidence" value="ECO:0007669"/>
    <property type="project" value="TreeGrafter"/>
</dbReference>
<comment type="similarity">
    <text evidence="3">Belongs to the complex I NDUFB2 subunit family.</text>
</comment>
<gene>
    <name evidence="13" type="primary">LOC112050823</name>
</gene>
<name>A0A6J1NB09_BICAN</name>
<keyword evidence="12" id="KW-1185">Reference proteome</keyword>
<dbReference type="KEGG" id="bany:112050823"/>
<keyword evidence="7" id="KW-0999">Mitochondrion inner membrane</keyword>
<accession>A0A6J1NB09</accession>
<dbReference type="Proteomes" id="UP001652582">
    <property type="component" value="Chromosome 12"/>
</dbReference>
<comment type="function">
    <text evidence="1">Accessory subunit of the mitochondrial membrane respiratory chain NADH dehydrogenase (Complex I), that is believed not to be involved in catalysis. Complex I functions in the transfer of electrons from NADH to the respiratory chain. The immediate electron acceptor for the enzyme is believed to be ubiquinone.</text>
</comment>
<evidence type="ECO:0000256" key="8">
    <source>
        <dbReference type="ARBA" id="ARBA00022946"/>
    </source>
</evidence>
<evidence type="ECO:0000256" key="4">
    <source>
        <dbReference type="ARBA" id="ARBA00011533"/>
    </source>
</evidence>
<dbReference type="GeneID" id="112050823"/>
<keyword evidence="6" id="KW-0679">Respiratory chain</keyword>
<organism evidence="12 13">
    <name type="scientific">Bicyclus anynana</name>
    <name type="common">Squinting bush brown butterfly</name>
    <dbReference type="NCBI Taxonomy" id="110368"/>
    <lineage>
        <taxon>Eukaryota</taxon>
        <taxon>Metazoa</taxon>
        <taxon>Ecdysozoa</taxon>
        <taxon>Arthropoda</taxon>
        <taxon>Hexapoda</taxon>
        <taxon>Insecta</taxon>
        <taxon>Pterygota</taxon>
        <taxon>Neoptera</taxon>
        <taxon>Endopterygota</taxon>
        <taxon>Lepidoptera</taxon>
        <taxon>Glossata</taxon>
        <taxon>Ditrysia</taxon>
        <taxon>Papilionoidea</taxon>
        <taxon>Nymphalidae</taxon>
        <taxon>Satyrinae</taxon>
        <taxon>Satyrini</taxon>
        <taxon>Mycalesina</taxon>
        <taxon>Bicyclus</taxon>
    </lineage>
</organism>
<evidence type="ECO:0000256" key="11">
    <source>
        <dbReference type="ARBA" id="ARBA00023136"/>
    </source>
</evidence>
<evidence type="ECO:0000256" key="1">
    <source>
        <dbReference type="ARBA" id="ARBA00003195"/>
    </source>
</evidence>
<comment type="subcellular location">
    <subcellularLocation>
        <location evidence="2">Mitochondrion inner membrane</location>
        <topology evidence="2">Peripheral membrane protein</topology>
        <orientation evidence="2">Matrix side</orientation>
    </subcellularLocation>
</comment>
<dbReference type="OrthoDB" id="6241903at2759"/>
<keyword evidence="11" id="KW-0472">Membrane</keyword>
<protein>
    <submittedName>
        <fullName evidence="13">NADH dehydrogenase [ubiquinone] 1 beta subcomplex subunit 2, mitochondrial</fullName>
    </submittedName>
</protein>
<keyword evidence="8" id="KW-0809">Transit peptide</keyword>
<dbReference type="GO" id="GO:0045271">
    <property type="term" value="C:respiratory chain complex I"/>
    <property type="evidence" value="ECO:0007669"/>
    <property type="project" value="InterPro"/>
</dbReference>
<evidence type="ECO:0000256" key="5">
    <source>
        <dbReference type="ARBA" id="ARBA00022448"/>
    </source>
</evidence>
<keyword evidence="5" id="KW-0813">Transport</keyword>
<evidence type="ECO:0000256" key="10">
    <source>
        <dbReference type="ARBA" id="ARBA00023128"/>
    </source>
</evidence>
<dbReference type="AlphaFoldDB" id="A0A6J1NB09"/>
<reference evidence="13" key="1">
    <citation type="submission" date="2025-08" db="UniProtKB">
        <authorList>
            <consortium name="RefSeq"/>
        </authorList>
    </citation>
    <scope>IDENTIFICATION</scope>
</reference>